<evidence type="ECO:0000256" key="9">
    <source>
        <dbReference type="SAM" id="MobiDB-lite"/>
    </source>
</evidence>
<dbReference type="GO" id="GO:0005524">
    <property type="term" value="F:ATP binding"/>
    <property type="evidence" value="ECO:0007669"/>
    <property type="project" value="UniProtKB-KW"/>
</dbReference>
<feature type="region of interest" description="Disordered" evidence="9">
    <location>
        <begin position="135"/>
        <end position="159"/>
    </location>
</feature>
<evidence type="ECO:0000256" key="5">
    <source>
        <dbReference type="ARBA" id="ARBA00022727"/>
    </source>
</evidence>
<evidence type="ECO:0000256" key="7">
    <source>
        <dbReference type="ARBA" id="ARBA00022777"/>
    </source>
</evidence>
<dbReference type="Proteomes" id="UP000199065">
    <property type="component" value="Unassembled WGS sequence"/>
</dbReference>
<comment type="similarity">
    <text evidence="1">Belongs to the thymidylate kinase family.</text>
</comment>
<evidence type="ECO:0000259" key="10">
    <source>
        <dbReference type="Pfam" id="PF02223"/>
    </source>
</evidence>
<dbReference type="EMBL" id="FOPJ01000001">
    <property type="protein sequence ID" value="SFG19785.1"/>
    <property type="molecule type" value="Genomic_DNA"/>
</dbReference>
<reference evidence="11 12" key="1">
    <citation type="submission" date="2016-10" db="EMBL/GenBank/DDBJ databases">
        <authorList>
            <person name="de Groot N.N."/>
        </authorList>
    </citation>
    <scope>NUCLEOTIDE SEQUENCE [LARGE SCALE GENOMIC DNA]</scope>
    <source>
        <strain>J11</strain>
        <strain evidence="12">PG 39</strain>
    </source>
</reference>
<keyword evidence="7 11" id="KW-0418">Kinase</keyword>
<organism evidence="11 12">
    <name type="scientific">Corynebacterium spheniscorum</name>
    <dbReference type="NCBI Taxonomy" id="185761"/>
    <lineage>
        <taxon>Bacteria</taxon>
        <taxon>Bacillati</taxon>
        <taxon>Actinomycetota</taxon>
        <taxon>Actinomycetes</taxon>
        <taxon>Mycobacteriales</taxon>
        <taxon>Corynebacteriaceae</taxon>
        <taxon>Corynebacterium</taxon>
    </lineage>
</organism>
<dbReference type="GO" id="GO:0004798">
    <property type="term" value="F:dTMP kinase activity"/>
    <property type="evidence" value="ECO:0007669"/>
    <property type="project" value="UniProtKB-EC"/>
</dbReference>
<dbReference type="CDD" id="cd01672">
    <property type="entry name" value="TMPK"/>
    <property type="match status" value="1"/>
</dbReference>
<evidence type="ECO:0000313" key="12">
    <source>
        <dbReference type="Proteomes" id="UP000199065"/>
    </source>
</evidence>
<name>A0A1I2PU29_9CORY</name>
<accession>A0A1I2PU29</accession>
<dbReference type="InterPro" id="IPR039430">
    <property type="entry name" value="Thymidylate_kin-like_dom"/>
</dbReference>
<dbReference type="GO" id="GO:0005829">
    <property type="term" value="C:cytosol"/>
    <property type="evidence" value="ECO:0007669"/>
    <property type="project" value="TreeGrafter"/>
</dbReference>
<keyword evidence="5" id="KW-0545">Nucleotide biosynthesis</keyword>
<proteinExistence type="inferred from homology"/>
<dbReference type="AlphaFoldDB" id="A0A1I2PU29"/>
<protein>
    <recommendedName>
        <fullName evidence="3">Thymidylate kinase</fullName>
        <ecNumber evidence="2">2.7.4.9</ecNumber>
    </recommendedName>
</protein>
<dbReference type="GO" id="GO:0006227">
    <property type="term" value="P:dUDP biosynthetic process"/>
    <property type="evidence" value="ECO:0007669"/>
    <property type="project" value="TreeGrafter"/>
</dbReference>
<evidence type="ECO:0000256" key="3">
    <source>
        <dbReference type="ARBA" id="ARBA00017144"/>
    </source>
</evidence>
<dbReference type="PROSITE" id="PS01331">
    <property type="entry name" value="THYMIDYLATE_KINASE"/>
    <property type="match status" value="1"/>
</dbReference>
<evidence type="ECO:0000256" key="1">
    <source>
        <dbReference type="ARBA" id="ARBA00009776"/>
    </source>
</evidence>
<dbReference type="RefSeq" id="WP_092283584.1">
    <property type="nucleotide sequence ID" value="NZ_FOPJ01000001.1"/>
</dbReference>
<gene>
    <name evidence="11" type="ORF">SAMN05660282_00243</name>
</gene>
<dbReference type="OrthoDB" id="9774907at2"/>
<dbReference type="InterPro" id="IPR018095">
    <property type="entry name" value="Thymidylate_kin_CS"/>
</dbReference>
<dbReference type="GO" id="GO:0006233">
    <property type="term" value="P:dTDP biosynthetic process"/>
    <property type="evidence" value="ECO:0007669"/>
    <property type="project" value="InterPro"/>
</dbReference>
<dbReference type="GO" id="GO:0006235">
    <property type="term" value="P:dTTP biosynthetic process"/>
    <property type="evidence" value="ECO:0007669"/>
    <property type="project" value="TreeGrafter"/>
</dbReference>
<dbReference type="STRING" id="185761.SAMN05660282_00243"/>
<sequence length="198" mass="22044">MIIAIEGIDGAGKNTLVKNLSAHIDIKVLSFPRYGESIHADLASRALHGGCGDLVDSIYGMATMFALDRHGALDTLQKYAESEELLLCDRYIASNAAYSMARSGDRAIANWVKELECEELSLPTPRLQVLLSTDPQTAAQRARNRETADSTRSRDAYERDNTLQTRTFEAYLQLAEENWLSPWLVTDSAEEILKHLRG</sequence>
<keyword evidence="6" id="KW-0547">Nucleotide-binding</keyword>
<keyword evidence="12" id="KW-1185">Reference proteome</keyword>
<evidence type="ECO:0000256" key="8">
    <source>
        <dbReference type="ARBA" id="ARBA00022840"/>
    </source>
</evidence>
<dbReference type="SUPFAM" id="SSF52540">
    <property type="entry name" value="P-loop containing nucleoside triphosphate hydrolases"/>
    <property type="match status" value="1"/>
</dbReference>
<dbReference type="Gene3D" id="3.40.50.300">
    <property type="entry name" value="P-loop containing nucleotide triphosphate hydrolases"/>
    <property type="match status" value="1"/>
</dbReference>
<evidence type="ECO:0000256" key="6">
    <source>
        <dbReference type="ARBA" id="ARBA00022741"/>
    </source>
</evidence>
<evidence type="ECO:0000256" key="4">
    <source>
        <dbReference type="ARBA" id="ARBA00022679"/>
    </source>
</evidence>
<dbReference type="InterPro" id="IPR027417">
    <property type="entry name" value="P-loop_NTPase"/>
</dbReference>
<evidence type="ECO:0000256" key="2">
    <source>
        <dbReference type="ARBA" id="ARBA00012980"/>
    </source>
</evidence>
<feature type="compositionally biased region" description="Basic and acidic residues" evidence="9">
    <location>
        <begin position="143"/>
        <end position="159"/>
    </location>
</feature>
<keyword evidence="4" id="KW-0808">Transferase</keyword>
<dbReference type="Pfam" id="PF02223">
    <property type="entry name" value="Thymidylate_kin"/>
    <property type="match status" value="1"/>
</dbReference>
<dbReference type="NCBIfam" id="NF005923">
    <property type="entry name" value="PRK07933.1"/>
    <property type="match status" value="1"/>
</dbReference>
<keyword evidence="8" id="KW-0067">ATP-binding</keyword>
<feature type="domain" description="Thymidylate kinase-like" evidence="10">
    <location>
        <begin position="5"/>
        <end position="180"/>
    </location>
</feature>
<dbReference type="PANTHER" id="PTHR10344">
    <property type="entry name" value="THYMIDYLATE KINASE"/>
    <property type="match status" value="1"/>
</dbReference>
<dbReference type="EC" id="2.7.4.9" evidence="2"/>
<dbReference type="PANTHER" id="PTHR10344:SF4">
    <property type="entry name" value="UMP-CMP KINASE 2, MITOCHONDRIAL"/>
    <property type="match status" value="1"/>
</dbReference>
<evidence type="ECO:0000313" key="11">
    <source>
        <dbReference type="EMBL" id="SFG19785.1"/>
    </source>
</evidence>